<proteinExistence type="predicted"/>
<evidence type="ECO:0000313" key="3">
    <source>
        <dbReference type="Proteomes" id="UP000494256"/>
    </source>
</evidence>
<dbReference type="AlphaFoldDB" id="A0A8S0Z4K9"/>
<protein>
    <submittedName>
        <fullName evidence="2">Uncharacterized protein</fullName>
    </submittedName>
</protein>
<organism evidence="2 3">
    <name type="scientific">Arctia plantaginis</name>
    <name type="common">Wood tiger moth</name>
    <name type="synonym">Phalaena plantaginis</name>
    <dbReference type="NCBI Taxonomy" id="874455"/>
    <lineage>
        <taxon>Eukaryota</taxon>
        <taxon>Metazoa</taxon>
        <taxon>Ecdysozoa</taxon>
        <taxon>Arthropoda</taxon>
        <taxon>Hexapoda</taxon>
        <taxon>Insecta</taxon>
        <taxon>Pterygota</taxon>
        <taxon>Neoptera</taxon>
        <taxon>Endopterygota</taxon>
        <taxon>Lepidoptera</taxon>
        <taxon>Glossata</taxon>
        <taxon>Ditrysia</taxon>
        <taxon>Noctuoidea</taxon>
        <taxon>Erebidae</taxon>
        <taxon>Arctiinae</taxon>
        <taxon>Arctia</taxon>
    </lineage>
</organism>
<sequence>MDSQAHRKTDKYTNGQAYRRTGVTSDVHVYSERRDGAGRVSDHAENVEDNLEADPDDDQSSTSQPSLMTLPGFVRSPDTR</sequence>
<reference evidence="2 3" key="1">
    <citation type="submission" date="2020-04" db="EMBL/GenBank/DDBJ databases">
        <authorList>
            <person name="Wallbank WR R."/>
            <person name="Pardo Diaz C."/>
            <person name="Kozak K."/>
            <person name="Martin S."/>
            <person name="Jiggins C."/>
            <person name="Moest M."/>
            <person name="Warren A I."/>
            <person name="Byers J.R.P. K."/>
            <person name="Montejo-Kovacevich G."/>
            <person name="Yen C E."/>
        </authorList>
    </citation>
    <scope>NUCLEOTIDE SEQUENCE [LARGE SCALE GENOMIC DNA]</scope>
</reference>
<evidence type="ECO:0000313" key="2">
    <source>
        <dbReference type="EMBL" id="CAB3227547.1"/>
    </source>
</evidence>
<gene>
    <name evidence="2" type="ORF">APLA_LOCUS3106</name>
</gene>
<feature type="region of interest" description="Disordered" evidence="1">
    <location>
        <begin position="1"/>
        <end position="80"/>
    </location>
</feature>
<dbReference type="OrthoDB" id="5984008at2759"/>
<feature type="compositionally biased region" description="Basic and acidic residues" evidence="1">
    <location>
        <begin position="1"/>
        <end position="11"/>
    </location>
</feature>
<accession>A0A8S0Z4K9</accession>
<comment type="caution">
    <text evidence="2">The sequence shown here is derived from an EMBL/GenBank/DDBJ whole genome shotgun (WGS) entry which is preliminary data.</text>
</comment>
<feature type="compositionally biased region" description="Basic and acidic residues" evidence="1">
    <location>
        <begin position="29"/>
        <end position="46"/>
    </location>
</feature>
<evidence type="ECO:0000256" key="1">
    <source>
        <dbReference type="SAM" id="MobiDB-lite"/>
    </source>
</evidence>
<name>A0A8S0Z4K9_ARCPL</name>
<dbReference type="EMBL" id="CADEBD010000279">
    <property type="protein sequence ID" value="CAB3227547.1"/>
    <property type="molecule type" value="Genomic_DNA"/>
</dbReference>
<feature type="compositionally biased region" description="Acidic residues" evidence="1">
    <location>
        <begin position="47"/>
        <end position="59"/>
    </location>
</feature>
<dbReference type="Proteomes" id="UP000494256">
    <property type="component" value="Unassembled WGS sequence"/>
</dbReference>